<comment type="pathway">
    <text evidence="3 15">Carbohydrate degradation; glycolysis; pyruvate from D-glyceraldehyde 3-phosphate: step 2/5.</text>
</comment>
<evidence type="ECO:0000256" key="16">
    <source>
        <dbReference type="RuleBase" id="RU000696"/>
    </source>
</evidence>
<dbReference type="GO" id="GO:0046872">
    <property type="term" value="F:metal ion binding"/>
    <property type="evidence" value="ECO:0007669"/>
    <property type="project" value="UniProtKB-KW"/>
</dbReference>
<evidence type="ECO:0000256" key="2">
    <source>
        <dbReference type="ARBA" id="ARBA00001946"/>
    </source>
</evidence>
<dbReference type="FunFam" id="3.40.50.1260:FF:000003">
    <property type="entry name" value="Phosphoglycerate kinase"/>
    <property type="match status" value="1"/>
</dbReference>
<evidence type="ECO:0000256" key="15">
    <source>
        <dbReference type="RuleBase" id="RU000532"/>
    </source>
</evidence>
<dbReference type="GO" id="GO:0005829">
    <property type="term" value="C:cytosol"/>
    <property type="evidence" value="ECO:0007669"/>
    <property type="project" value="TreeGrafter"/>
</dbReference>
<evidence type="ECO:0000256" key="4">
    <source>
        <dbReference type="ARBA" id="ARBA00008982"/>
    </source>
</evidence>
<dbReference type="PANTHER" id="PTHR11406:SF0">
    <property type="entry name" value="PHOSPHOGLYCERATE KINASE"/>
    <property type="match status" value="1"/>
</dbReference>
<dbReference type="PRINTS" id="PR00477">
    <property type="entry name" value="PHGLYCKINASE"/>
</dbReference>
<gene>
    <name evidence="17" type="ORF">LGLO00237_LOCUS12688</name>
</gene>
<dbReference type="GO" id="GO:0006096">
    <property type="term" value="P:glycolytic process"/>
    <property type="evidence" value="ECO:0007669"/>
    <property type="project" value="UniProtKB-UniPathway"/>
</dbReference>
<dbReference type="GO" id="GO:0005524">
    <property type="term" value="F:ATP binding"/>
    <property type="evidence" value="ECO:0007669"/>
    <property type="project" value="UniProtKB-KW"/>
</dbReference>
<comment type="catalytic activity">
    <reaction evidence="1 15">
        <text>(2R)-3-phosphoglycerate + ATP = (2R)-3-phospho-glyceroyl phosphate + ADP</text>
        <dbReference type="Rhea" id="RHEA:14801"/>
        <dbReference type="ChEBI" id="CHEBI:30616"/>
        <dbReference type="ChEBI" id="CHEBI:57604"/>
        <dbReference type="ChEBI" id="CHEBI:58272"/>
        <dbReference type="ChEBI" id="CHEBI:456216"/>
        <dbReference type="EC" id="2.7.2.3"/>
    </reaction>
</comment>
<evidence type="ECO:0000256" key="7">
    <source>
        <dbReference type="ARBA" id="ARBA00016471"/>
    </source>
</evidence>
<evidence type="ECO:0000256" key="12">
    <source>
        <dbReference type="ARBA" id="ARBA00022840"/>
    </source>
</evidence>
<dbReference type="PANTHER" id="PTHR11406">
    <property type="entry name" value="PHOSPHOGLYCERATE KINASE"/>
    <property type="match status" value="1"/>
</dbReference>
<evidence type="ECO:0000256" key="13">
    <source>
        <dbReference type="ARBA" id="ARBA00022842"/>
    </source>
</evidence>
<keyword evidence="12" id="KW-0067">ATP-binding</keyword>
<dbReference type="GO" id="GO:0043531">
    <property type="term" value="F:ADP binding"/>
    <property type="evidence" value="ECO:0007669"/>
    <property type="project" value="TreeGrafter"/>
</dbReference>
<evidence type="ECO:0000256" key="1">
    <source>
        <dbReference type="ARBA" id="ARBA00000642"/>
    </source>
</evidence>
<comment type="subunit">
    <text evidence="5 16">Monomer.</text>
</comment>
<dbReference type="EC" id="2.7.2.3" evidence="6 15"/>
<evidence type="ECO:0000256" key="9">
    <source>
        <dbReference type="ARBA" id="ARBA00022723"/>
    </source>
</evidence>
<dbReference type="SUPFAM" id="SSF53748">
    <property type="entry name" value="Phosphoglycerate kinase"/>
    <property type="match status" value="1"/>
</dbReference>
<dbReference type="Gene3D" id="3.40.50.1260">
    <property type="entry name" value="Phosphoglycerate kinase, N-terminal domain"/>
    <property type="match status" value="3"/>
</dbReference>
<evidence type="ECO:0000256" key="14">
    <source>
        <dbReference type="ARBA" id="ARBA00023152"/>
    </source>
</evidence>
<dbReference type="InterPro" id="IPR015824">
    <property type="entry name" value="Phosphoglycerate_kinase_N"/>
</dbReference>
<dbReference type="HAMAP" id="MF_00145">
    <property type="entry name" value="Phosphoglyc_kinase"/>
    <property type="match status" value="1"/>
</dbReference>
<evidence type="ECO:0000313" key="17">
    <source>
        <dbReference type="EMBL" id="CAE0661099.1"/>
    </source>
</evidence>
<keyword evidence="8 15" id="KW-0808">Transferase</keyword>
<protein>
    <recommendedName>
        <fullName evidence="7 15">Phosphoglycerate kinase</fullName>
        <ecNumber evidence="6 15">2.7.2.3</ecNumber>
    </recommendedName>
</protein>
<reference evidence="17" key="1">
    <citation type="submission" date="2021-01" db="EMBL/GenBank/DDBJ databases">
        <authorList>
            <person name="Corre E."/>
            <person name="Pelletier E."/>
            <person name="Niang G."/>
            <person name="Scheremetjew M."/>
            <person name="Finn R."/>
            <person name="Kale V."/>
            <person name="Holt S."/>
            <person name="Cochrane G."/>
            <person name="Meng A."/>
            <person name="Brown T."/>
            <person name="Cohen L."/>
        </authorList>
    </citation>
    <scope>NUCLEOTIDE SEQUENCE</scope>
    <source>
        <strain evidence="17">CCCM811</strain>
    </source>
</reference>
<dbReference type="InterPro" id="IPR036043">
    <property type="entry name" value="Phosphoglycerate_kinase_sf"/>
</dbReference>
<dbReference type="CDD" id="cd00318">
    <property type="entry name" value="Phosphoglycerate_kinase"/>
    <property type="match status" value="1"/>
</dbReference>
<evidence type="ECO:0000256" key="8">
    <source>
        <dbReference type="ARBA" id="ARBA00022679"/>
    </source>
</evidence>
<comment type="similarity">
    <text evidence="4 15">Belongs to the phosphoglycerate kinase family.</text>
</comment>
<dbReference type="PROSITE" id="PS00111">
    <property type="entry name" value="PGLYCERATE_KINASE"/>
    <property type="match status" value="1"/>
</dbReference>
<keyword evidence="10" id="KW-0547">Nucleotide-binding</keyword>
<evidence type="ECO:0000256" key="5">
    <source>
        <dbReference type="ARBA" id="ARBA00011245"/>
    </source>
</evidence>
<dbReference type="AlphaFoldDB" id="A0A7S4DP55"/>
<sequence>MPAKKERKPSISEKEQFWVLPLPKWDRSEKDLSIRQLASKQSIEEVEFKGKRVLVRVDYNVPIKEGKVTDPTRILASLDSIKYMLSNKQRLPKCIVLICHLGRPGGRFKKEDFSLRPVANLLREYLQDYAPVKFLEQCVGPDVEEEINATESCTVYLLENLRFHIEECGKSVSAKGEKRKAVPEAVTRFRKALSRLGDVFVFEAFGAAHRPHSSVVGVDLPQRVAGLLMKKELTYYSKVLGNPERPFLAIIGGSKVTDKIKVIQNMLKIADEVIIGGGMAYTFKKVCDGVEIGSSLYDKDGAMIVGQIMEAAAKKGVKIHLPVDHVIADDFSPDAKSRMVDDNEGIPEGWMALDVGDTSIRQFKAVMGRAKTILWNGPLGVFEFKKFAKGTESCMVEMVKATARDCTTIIGGGDTGAASRVFKVGSKAVAEQISHASTGGGSSLVLMEGKMLPGVAHLSEKTDLPPSHLDYATMWMETKSIKREQQNIKAKLASMEVRSRMESSPSCFVVFPSLVYTYLVCSNLSRGRLKWLLSLKPRRNAARCCGRCSPTITQK</sequence>
<organism evidence="17">
    <name type="scientific">Lotharella globosa</name>
    <dbReference type="NCBI Taxonomy" id="91324"/>
    <lineage>
        <taxon>Eukaryota</taxon>
        <taxon>Sar</taxon>
        <taxon>Rhizaria</taxon>
        <taxon>Cercozoa</taxon>
        <taxon>Chlorarachniophyceae</taxon>
        <taxon>Lotharella</taxon>
    </lineage>
</organism>
<keyword evidence="9" id="KW-0479">Metal-binding</keyword>
<dbReference type="EMBL" id="HBIV01017455">
    <property type="protein sequence ID" value="CAE0661099.1"/>
    <property type="molecule type" value="Transcribed_RNA"/>
</dbReference>
<dbReference type="Pfam" id="PF00162">
    <property type="entry name" value="PGK"/>
    <property type="match status" value="1"/>
</dbReference>
<keyword evidence="11 15" id="KW-0418">Kinase</keyword>
<proteinExistence type="inferred from homology"/>
<name>A0A7S4DP55_9EUKA</name>
<dbReference type="GO" id="GO:0006094">
    <property type="term" value="P:gluconeogenesis"/>
    <property type="evidence" value="ECO:0007669"/>
    <property type="project" value="TreeGrafter"/>
</dbReference>
<evidence type="ECO:0000256" key="10">
    <source>
        <dbReference type="ARBA" id="ARBA00022741"/>
    </source>
</evidence>
<keyword evidence="14" id="KW-0324">Glycolysis</keyword>
<dbReference type="UniPathway" id="UPA00109">
    <property type="reaction ID" value="UER00185"/>
</dbReference>
<dbReference type="InterPro" id="IPR015911">
    <property type="entry name" value="Phosphoglycerate_kinase_CS"/>
</dbReference>
<evidence type="ECO:0000256" key="11">
    <source>
        <dbReference type="ARBA" id="ARBA00022777"/>
    </source>
</evidence>
<dbReference type="GO" id="GO:0004618">
    <property type="term" value="F:phosphoglycerate kinase activity"/>
    <property type="evidence" value="ECO:0007669"/>
    <property type="project" value="UniProtKB-EC"/>
</dbReference>
<evidence type="ECO:0000256" key="6">
    <source>
        <dbReference type="ARBA" id="ARBA00013061"/>
    </source>
</evidence>
<evidence type="ECO:0000256" key="3">
    <source>
        <dbReference type="ARBA" id="ARBA00004838"/>
    </source>
</evidence>
<keyword evidence="13" id="KW-0460">Magnesium</keyword>
<comment type="cofactor">
    <cofactor evidence="2">
        <name>Mg(2+)</name>
        <dbReference type="ChEBI" id="CHEBI:18420"/>
    </cofactor>
</comment>
<dbReference type="InterPro" id="IPR001576">
    <property type="entry name" value="Phosphoglycerate_kinase"/>
</dbReference>
<accession>A0A7S4DP55</accession>